<keyword evidence="5" id="KW-1185">Reference proteome</keyword>
<dbReference type="HAMAP" id="MF_01384">
    <property type="entry name" value="UreD"/>
    <property type="match status" value="1"/>
</dbReference>
<accession>A0AA96L9I9</accession>
<evidence type="ECO:0000313" key="5">
    <source>
        <dbReference type="Proteomes" id="UP001305702"/>
    </source>
</evidence>
<gene>
    <name evidence="3" type="primary">ureD</name>
    <name evidence="4" type="ORF">MJA45_17995</name>
</gene>
<keyword evidence="3" id="KW-0963">Cytoplasm</keyword>
<evidence type="ECO:0000313" key="4">
    <source>
        <dbReference type="EMBL" id="WNQ09516.1"/>
    </source>
</evidence>
<name>A0AA96L9I9_9BACL</name>
<dbReference type="AlphaFoldDB" id="A0AA96L9I9"/>
<dbReference type="Proteomes" id="UP001305702">
    <property type="component" value="Chromosome"/>
</dbReference>
<comment type="function">
    <text evidence="3">Required for maturation of urease via the functional incorporation of the urease nickel metallocenter.</text>
</comment>
<dbReference type="InterPro" id="IPR002669">
    <property type="entry name" value="UreD"/>
</dbReference>
<evidence type="ECO:0000256" key="2">
    <source>
        <dbReference type="ARBA" id="ARBA00023186"/>
    </source>
</evidence>
<protein>
    <recommendedName>
        <fullName evidence="3">Urease accessory protein UreD</fullName>
    </recommendedName>
</protein>
<comment type="subcellular location">
    <subcellularLocation>
        <location evidence="3">Cytoplasm</location>
    </subcellularLocation>
</comment>
<keyword evidence="2 3" id="KW-0143">Chaperone</keyword>
<reference evidence="4 5" key="1">
    <citation type="submission" date="2022-02" db="EMBL/GenBank/DDBJ databases">
        <title>Paenibacillus sp. MBLB1776 Whole Genome Shotgun Sequencing.</title>
        <authorList>
            <person name="Hwang C.Y."/>
            <person name="Cho E.-S."/>
            <person name="Seo M.-J."/>
        </authorList>
    </citation>
    <scope>NUCLEOTIDE SEQUENCE [LARGE SCALE GENOMIC DNA]</scope>
    <source>
        <strain evidence="4 5">MBLB1776</strain>
    </source>
</reference>
<proteinExistence type="inferred from homology"/>
<dbReference type="RefSeq" id="WP_315603288.1">
    <property type="nucleotide sequence ID" value="NZ_CP130318.1"/>
</dbReference>
<dbReference type="PANTHER" id="PTHR33643">
    <property type="entry name" value="UREASE ACCESSORY PROTEIN D"/>
    <property type="match status" value="1"/>
</dbReference>
<comment type="subunit">
    <text evidence="3">UreD, UreF and UreG form a complex that acts as a GTP-hydrolysis-dependent molecular chaperone, activating the urease apoprotein by helping to assemble the nickel containing metallocenter of UreC. The UreE protein probably delivers the nickel.</text>
</comment>
<dbReference type="EMBL" id="CP130318">
    <property type="protein sequence ID" value="WNQ09516.1"/>
    <property type="molecule type" value="Genomic_DNA"/>
</dbReference>
<dbReference type="GO" id="GO:0005737">
    <property type="term" value="C:cytoplasm"/>
    <property type="evidence" value="ECO:0007669"/>
    <property type="project" value="UniProtKB-SubCell"/>
</dbReference>
<evidence type="ECO:0000256" key="1">
    <source>
        <dbReference type="ARBA" id="ARBA00007177"/>
    </source>
</evidence>
<sequence>MPSLTGCLSAVFCHMEGQTRLAGKHHQYPLKIAKPFPLEDGQLGVYVMDASPGILAGDRYVMDWRVGEGAQVLITNQSYTKVHPARKSPNEEALPSSQIQTFALGRNSCVEYMPEPLMLYGDAVFESRTEVTMEEGAVLLFSDVVTPGRTLRGEVFRFEKYRSSFSVNYAGELIYSSRQQLEPGRRRADRLGSWGRYTHTGSLYVFSDRVDASFVEGLRQALEHGADTLRIEVPPEEDVPRPLDYGISQTYKHGLVLSAMGSRSYEIQGLLDLAWGFVRRELLGRPPLTIRK</sequence>
<dbReference type="PANTHER" id="PTHR33643:SF1">
    <property type="entry name" value="UREASE ACCESSORY PROTEIN D"/>
    <property type="match status" value="1"/>
</dbReference>
<organism evidence="4 5">
    <name type="scientific">Paenibacillus aurantius</name>
    <dbReference type="NCBI Taxonomy" id="2918900"/>
    <lineage>
        <taxon>Bacteria</taxon>
        <taxon>Bacillati</taxon>
        <taxon>Bacillota</taxon>
        <taxon>Bacilli</taxon>
        <taxon>Bacillales</taxon>
        <taxon>Paenibacillaceae</taxon>
        <taxon>Paenibacillus</taxon>
    </lineage>
</organism>
<dbReference type="KEGG" id="paun:MJA45_17995"/>
<dbReference type="GO" id="GO:0016151">
    <property type="term" value="F:nickel cation binding"/>
    <property type="evidence" value="ECO:0007669"/>
    <property type="project" value="UniProtKB-UniRule"/>
</dbReference>
<comment type="similarity">
    <text evidence="1 3">Belongs to the UreD family.</text>
</comment>
<keyword evidence="3" id="KW-0996">Nickel insertion</keyword>
<evidence type="ECO:0000256" key="3">
    <source>
        <dbReference type="HAMAP-Rule" id="MF_01384"/>
    </source>
</evidence>
<dbReference type="Pfam" id="PF01774">
    <property type="entry name" value="UreD"/>
    <property type="match status" value="1"/>
</dbReference>